<sequence length="394" mass="44168">MSVRAIYHEQKHIGEKIKKTKTQFIFKFELDGLQHQIEFLVSKLTGKKKVIQDGEVVLEQQKLAKSFQFPFNIGKHMLNLSYGLKGAKLRINNVAFEDLYQSRGFKDTRMPSGHSRPNGGRPKASTTYNSKKKITDGWSDIQRAKDSVKYDDIPDPYAHDKKLSSEDRKSTEDTHKEKKSLRDIGKRQKSSTVKEKKSEGFGDEADFNWDQEDHKKQSSKNDDFDFDFETSSSSNQNKKSDAFDFDSFGQELSKPASSTDPFADMNQPKSSATSGLEDVIFDQDPQPKQSERDIFGSDFNQPAPPTSSSNPFDAFTTPSAPQPAKPQPAYNNSFPTTAPPTSFGTSQSTWNSNFTSNFSSDPFSEPGAFESQLTSDPNKNFASLNPFGDNGFAK</sequence>
<dbReference type="Proteomes" id="UP001295684">
    <property type="component" value="Unassembled WGS sequence"/>
</dbReference>
<feature type="compositionally biased region" description="Basic and acidic residues" evidence="1">
    <location>
        <begin position="211"/>
        <end position="223"/>
    </location>
</feature>
<feature type="compositionally biased region" description="Acidic residues" evidence="1">
    <location>
        <begin position="201"/>
        <end position="210"/>
    </location>
</feature>
<comment type="caution">
    <text evidence="2">The sequence shown here is derived from an EMBL/GenBank/DDBJ whole genome shotgun (WGS) entry which is preliminary data.</text>
</comment>
<name>A0AAD1U3B4_EUPCR</name>
<evidence type="ECO:0000313" key="2">
    <source>
        <dbReference type="EMBL" id="CAI2361497.1"/>
    </source>
</evidence>
<organism evidence="2 3">
    <name type="scientific">Euplotes crassus</name>
    <dbReference type="NCBI Taxonomy" id="5936"/>
    <lineage>
        <taxon>Eukaryota</taxon>
        <taxon>Sar</taxon>
        <taxon>Alveolata</taxon>
        <taxon>Ciliophora</taxon>
        <taxon>Intramacronucleata</taxon>
        <taxon>Spirotrichea</taxon>
        <taxon>Hypotrichia</taxon>
        <taxon>Euplotida</taxon>
        <taxon>Euplotidae</taxon>
        <taxon>Moneuplotes</taxon>
    </lineage>
</organism>
<gene>
    <name evidence="2" type="ORF">ECRASSUSDP1_LOCUS2808</name>
</gene>
<evidence type="ECO:0000256" key="1">
    <source>
        <dbReference type="SAM" id="MobiDB-lite"/>
    </source>
</evidence>
<feature type="region of interest" description="Disordered" evidence="1">
    <location>
        <begin position="149"/>
        <end position="394"/>
    </location>
</feature>
<feature type="compositionally biased region" description="Low complexity" evidence="1">
    <location>
        <begin position="345"/>
        <end position="364"/>
    </location>
</feature>
<protein>
    <submittedName>
        <fullName evidence="2">Uncharacterized protein</fullName>
    </submittedName>
</protein>
<keyword evidence="3" id="KW-1185">Reference proteome</keyword>
<accession>A0AAD1U3B4</accession>
<feature type="compositionally biased region" description="Polar residues" evidence="1">
    <location>
        <begin position="330"/>
        <end position="344"/>
    </location>
</feature>
<feature type="region of interest" description="Disordered" evidence="1">
    <location>
        <begin position="105"/>
        <end position="131"/>
    </location>
</feature>
<proteinExistence type="predicted"/>
<evidence type="ECO:0000313" key="3">
    <source>
        <dbReference type="Proteomes" id="UP001295684"/>
    </source>
</evidence>
<dbReference type="EMBL" id="CAMPGE010002687">
    <property type="protein sequence ID" value="CAI2361497.1"/>
    <property type="molecule type" value="Genomic_DNA"/>
</dbReference>
<feature type="compositionally biased region" description="Basic and acidic residues" evidence="1">
    <location>
        <begin position="149"/>
        <end position="200"/>
    </location>
</feature>
<feature type="compositionally biased region" description="Polar residues" evidence="1">
    <location>
        <begin position="371"/>
        <end position="383"/>
    </location>
</feature>
<reference evidence="2" key="1">
    <citation type="submission" date="2023-07" db="EMBL/GenBank/DDBJ databases">
        <authorList>
            <consortium name="AG Swart"/>
            <person name="Singh M."/>
            <person name="Singh A."/>
            <person name="Seah K."/>
            <person name="Emmerich C."/>
        </authorList>
    </citation>
    <scope>NUCLEOTIDE SEQUENCE</scope>
    <source>
        <strain evidence="2">DP1</strain>
    </source>
</reference>
<dbReference type="AlphaFoldDB" id="A0AAD1U3B4"/>